<gene>
    <name evidence="2" type="ORF">SISSUDRAFT_770203</name>
</gene>
<protein>
    <submittedName>
        <fullName evidence="2">Uncharacterized protein</fullName>
    </submittedName>
</protein>
<feature type="compositionally biased region" description="Basic residues" evidence="1">
    <location>
        <begin position="102"/>
        <end position="112"/>
    </location>
</feature>
<name>A0A166DAD2_9AGAM</name>
<reference evidence="2 3" key="1">
    <citation type="journal article" date="2016" name="Mol. Biol. Evol.">
        <title>Comparative Genomics of Early-Diverging Mushroom-Forming Fungi Provides Insights into the Origins of Lignocellulose Decay Capabilities.</title>
        <authorList>
            <person name="Nagy L.G."/>
            <person name="Riley R."/>
            <person name="Tritt A."/>
            <person name="Adam C."/>
            <person name="Daum C."/>
            <person name="Floudas D."/>
            <person name="Sun H."/>
            <person name="Yadav J.S."/>
            <person name="Pangilinan J."/>
            <person name="Larsson K.H."/>
            <person name="Matsuura K."/>
            <person name="Barry K."/>
            <person name="Labutti K."/>
            <person name="Kuo R."/>
            <person name="Ohm R.A."/>
            <person name="Bhattacharya S.S."/>
            <person name="Shirouzu T."/>
            <person name="Yoshinaga Y."/>
            <person name="Martin F.M."/>
            <person name="Grigoriev I.V."/>
            <person name="Hibbett D.S."/>
        </authorList>
    </citation>
    <scope>NUCLEOTIDE SEQUENCE [LARGE SCALE GENOMIC DNA]</scope>
    <source>
        <strain evidence="2 3">HHB10207 ss-3</strain>
    </source>
</reference>
<accession>A0A166DAD2</accession>
<dbReference type="AlphaFoldDB" id="A0A166DAD2"/>
<feature type="compositionally biased region" description="Low complexity" evidence="1">
    <location>
        <begin position="61"/>
        <end position="91"/>
    </location>
</feature>
<dbReference type="EMBL" id="KV428066">
    <property type="protein sequence ID" value="KZT38305.1"/>
    <property type="molecule type" value="Genomic_DNA"/>
</dbReference>
<evidence type="ECO:0000256" key="1">
    <source>
        <dbReference type="SAM" id="MobiDB-lite"/>
    </source>
</evidence>
<dbReference type="Proteomes" id="UP000076798">
    <property type="component" value="Unassembled WGS sequence"/>
</dbReference>
<proteinExistence type="predicted"/>
<evidence type="ECO:0000313" key="2">
    <source>
        <dbReference type="EMBL" id="KZT38305.1"/>
    </source>
</evidence>
<evidence type="ECO:0000313" key="3">
    <source>
        <dbReference type="Proteomes" id="UP000076798"/>
    </source>
</evidence>
<keyword evidence="3" id="KW-1185">Reference proteome</keyword>
<organism evidence="2 3">
    <name type="scientific">Sistotremastrum suecicum HHB10207 ss-3</name>
    <dbReference type="NCBI Taxonomy" id="1314776"/>
    <lineage>
        <taxon>Eukaryota</taxon>
        <taxon>Fungi</taxon>
        <taxon>Dikarya</taxon>
        <taxon>Basidiomycota</taxon>
        <taxon>Agaricomycotina</taxon>
        <taxon>Agaricomycetes</taxon>
        <taxon>Sistotremastrales</taxon>
        <taxon>Sistotremastraceae</taxon>
        <taxon>Sistotremastrum</taxon>
    </lineage>
</organism>
<sequence length="396" mass="44058">MHRLLPSKTWQHTRTASALAGRQLVRGIHVSAPASAKKKKSTAADFDNDEDDLFGKTSDLFDTPSTPSSSATSTSASTSTSPSSSFASDSFVQADGTPKTKGQLHRNRRAARRREVNEESRTFDGLAAFIQQRVGPNATVKGEALHRHALARLFKLCEDKSHLEKSEEILSRFRDTKRVVEDHAVQSLVSRIVQLKEPEFAVDLFKNRSKYGLDLTRPLAHQILDACTTIPQVVALSALYPLYHLGPPLHDFSVWTKFMRLTLADRRKLENRLESLSKSGSPDANEVSKLQASLQKTNQALLDLIESFRDASTDPHFIENNSRWTGTQRYYAQNVLIASRLCLRKAGKPVEWLVEVQRAMGLQDWKLQTSQQKPGFLGSGLLDRLRGAGAEQPASA</sequence>
<feature type="region of interest" description="Disordered" evidence="1">
    <location>
        <begin position="55"/>
        <end position="117"/>
    </location>
</feature>